<gene>
    <name evidence="1" type="ORF">OFLC_LOCUS3366</name>
</gene>
<dbReference type="EMBL" id="UZAJ01002226">
    <property type="protein sequence ID" value="VDO36251.1"/>
    <property type="molecule type" value="Genomic_DNA"/>
</dbReference>
<protein>
    <submittedName>
        <fullName evidence="3">S1 motif domain-containing protein</fullName>
    </submittedName>
</protein>
<sequence>MNNGFITSKTQKGVITRTLGNLISVWPLNVHQEKELVFQDRAPISSQYLKVGDWIQMEVERGDEVVYREKIEPVLQTLVTLRGNIQVKTRIYFPNGINSEHVIGYSDDLGKVGIFFHCPELKANSLYDVWVSRPRKKFASLAKRYNVHWYLIRQPVVPLIRDGNARFFRKIWSNDDNSEHFNSTLTENNVNSCEINFSYVSFCALNFNDYALRKLYSDPKVREAVYQCNSDFARSIETYLRKPRD</sequence>
<reference evidence="3" key="1">
    <citation type="submission" date="2016-06" db="UniProtKB">
        <authorList>
            <consortium name="WormBaseParasite"/>
        </authorList>
    </citation>
    <scope>IDENTIFICATION</scope>
</reference>
<evidence type="ECO:0000313" key="1">
    <source>
        <dbReference type="EMBL" id="VDO36251.1"/>
    </source>
</evidence>
<dbReference type="AlphaFoldDB" id="A0A183H7A4"/>
<name>A0A183H7A4_9BILA</name>
<evidence type="ECO:0000313" key="3">
    <source>
        <dbReference type="WBParaSite" id="OFLC_0000336501-mRNA-1"/>
    </source>
</evidence>
<dbReference type="WBParaSite" id="OFLC_0000336501-mRNA-1">
    <property type="protein sequence ID" value="OFLC_0000336501-mRNA-1"/>
    <property type="gene ID" value="OFLC_0000336501"/>
</dbReference>
<reference evidence="1 2" key="2">
    <citation type="submission" date="2018-11" db="EMBL/GenBank/DDBJ databases">
        <authorList>
            <consortium name="Pathogen Informatics"/>
        </authorList>
    </citation>
    <scope>NUCLEOTIDE SEQUENCE [LARGE SCALE GENOMIC DNA]</scope>
</reference>
<organism evidence="3">
    <name type="scientific">Onchocerca flexuosa</name>
    <dbReference type="NCBI Taxonomy" id="387005"/>
    <lineage>
        <taxon>Eukaryota</taxon>
        <taxon>Metazoa</taxon>
        <taxon>Ecdysozoa</taxon>
        <taxon>Nematoda</taxon>
        <taxon>Chromadorea</taxon>
        <taxon>Rhabditida</taxon>
        <taxon>Spirurina</taxon>
        <taxon>Spiruromorpha</taxon>
        <taxon>Filarioidea</taxon>
        <taxon>Onchocercidae</taxon>
        <taxon>Onchocerca</taxon>
    </lineage>
</organism>
<dbReference type="Proteomes" id="UP000267606">
    <property type="component" value="Unassembled WGS sequence"/>
</dbReference>
<proteinExistence type="predicted"/>
<keyword evidence="2" id="KW-1185">Reference proteome</keyword>
<evidence type="ECO:0000313" key="2">
    <source>
        <dbReference type="Proteomes" id="UP000267606"/>
    </source>
</evidence>
<accession>A0A183H7A4</accession>